<proteinExistence type="predicted"/>
<evidence type="ECO:0000313" key="1">
    <source>
        <dbReference type="EMBL" id="AQY23275.1"/>
    </source>
</evidence>
<dbReference type="Proteomes" id="UP000189883">
    <property type="component" value="Chromosome"/>
</dbReference>
<dbReference type="Pfam" id="PF05973">
    <property type="entry name" value="Gp49"/>
    <property type="match status" value="1"/>
</dbReference>
<accession>A0A1S7DVW9</accession>
<dbReference type="RefSeq" id="WP_185114020.1">
    <property type="nucleotide sequence ID" value="NZ_CP011859.1"/>
</dbReference>
<evidence type="ECO:0000313" key="2">
    <source>
        <dbReference type="Proteomes" id="UP000189883"/>
    </source>
</evidence>
<sequence>MEIIREIVFYKDYFDNFFEPLTDKVKNKIDEVLFMITIIERVPTKFFKSIDGVKGLFEIRVEYESNIYRIFCCFDKGNLVVLFNGFQKKTQKTPTKEIIKAEKIMEEYFNEQKEDKNGNKK</sequence>
<reference evidence="1 2" key="1">
    <citation type="submission" date="2015-06" db="EMBL/GenBank/DDBJ databases">
        <title>R. anatipestifer strain HXb2 is the most virulent strain so far, and the genome sequence would help us uncover the pathogenesis.</title>
        <authorList>
            <person name="Hu Q."/>
            <person name="Qi J."/>
            <person name="Bo H."/>
            <person name="Liu G."/>
            <person name="Tao M."/>
            <person name="Ding Y."/>
            <person name="Xue Y."/>
        </authorList>
    </citation>
    <scope>NUCLEOTIDE SEQUENCE [LARGE SCALE GENOMIC DNA]</scope>
    <source>
        <strain evidence="1 2">HXb2</strain>
    </source>
</reference>
<dbReference type="InterPro" id="IPR009241">
    <property type="entry name" value="HigB-like"/>
</dbReference>
<protein>
    <submittedName>
        <fullName evidence="1">Toxin RelE</fullName>
    </submittedName>
</protein>
<dbReference type="AlphaFoldDB" id="A0A1S7DVW9"/>
<organism evidence="1 2">
    <name type="scientific">Riemerella anatipestifer</name>
    <name type="common">Moraxella anatipestifer</name>
    <dbReference type="NCBI Taxonomy" id="34085"/>
    <lineage>
        <taxon>Bacteria</taxon>
        <taxon>Pseudomonadati</taxon>
        <taxon>Bacteroidota</taxon>
        <taxon>Flavobacteriia</taxon>
        <taxon>Flavobacteriales</taxon>
        <taxon>Weeksellaceae</taxon>
        <taxon>Riemerella</taxon>
    </lineage>
</organism>
<dbReference type="EMBL" id="CP011859">
    <property type="protein sequence ID" value="AQY23275.1"/>
    <property type="molecule type" value="Genomic_DNA"/>
</dbReference>
<gene>
    <name evidence="1" type="ORF">AB406_2346</name>
</gene>
<name>A0A1S7DVW9_RIEAN</name>